<protein>
    <recommendedName>
        <fullName evidence="3">Methyltransferase domain-containing protein</fullName>
    </recommendedName>
</protein>
<dbReference type="Proteomes" id="UP000095751">
    <property type="component" value="Unassembled WGS sequence"/>
</dbReference>
<keyword evidence="5" id="KW-1185">Reference proteome</keyword>
<keyword evidence="2" id="KW-1133">Transmembrane helix</keyword>
<dbReference type="OrthoDB" id="10006218at2759"/>
<evidence type="ECO:0000256" key="1">
    <source>
        <dbReference type="SAM" id="MobiDB-lite"/>
    </source>
</evidence>
<name>A0A1E7ES05_9STRA</name>
<evidence type="ECO:0000259" key="3">
    <source>
        <dbReference type="Pfam" id="PF13383"/>
    </source>
</evidence>
<feature type="compositionally biased region" description="Low complexity" evidence="1">
    <location>
        <begin position="1"/>
        <end position="16"/>
    </location>
</feature>
<keyword evidence="2" id="KW-0812">Transmembrane</keyword>
<dbReference type="PANTHER" id="PTHR32026">
    <property type="entry name" value="METHYLTRANSFERASE-LIKE PROTEIN 24"/>
    <property type="match status" value="1"/>
</dbReference>
<accession>A0A1E7ES05</accession>
<dbReference type="KEGG" id="fcy:FRACYDRAFT_249552"/>
<sequence length="415" mass="47346">MTRLNNKGGGTTTTTKSNRRGNDDDNNKNGKNSNNMILKMKLAFILLLIIQVITIITLKSSSTSTSTAVVCGQGLQSYSSNELESLSFNSPPRTRSSSSISSSSSNSVYDDYELARTQSFGFFDDIPSKQWKILQNIHYESFPNYYTKSTSSDSTKVNPHYNDPIILQQYSNTMNDKRNTKNQLKYSNWWNGENFQIEFHCPMMRRVPPTSQADGPKWSSSKSSNDSKSSKSKSECLIYSFGSNGKSEFEQGIKDVTKDSCEIHTFDMETYNKRNGHFNESLKGISTFHAWGLGTIEQSNRHPQTYKTLQQTMDVLGHTNRTIDIFKIDCEWCEWTTYTQWGIDTTTVDIRQILVETHNAPLPNARDFFFQLHDTGYVIYSKEANYQNAGGGVEFGFLKLHTDFFLNNTMYNYQL</sequence>
<keyword evidence="2" id="KW-0472">Membrane</keyword>
<reference evidence="4 5" key="1">
    <citation type="submission" date="2016-09" db="EMBL/GenBank/DDBJ databases">
        <title>Extensive genetic diversity and differential bi-allelic expression allows diatom success in the polar Southern Ocean.</title>
        <authorList>
            <consortium name="DOE Joint Genome Institute"/>
            <person name="Mock T."/>
            <person name="Otillar R.P."/>
            <person name="Strauss J."/>
            <person name="Dupont C."/>
            <person name="Frickenhaus S."/>
            <person name="Maumus F."/>
            <person name="Mcmullan M."/>
            <person name="Sanges R."/>
            <person name="Schmutz J."/>
            <person name="Toseland A."/>
            <person name="Valas R."/>
            <person name="Veluchamy A."/>
            <person name="Ward B.J."/>
            <person name="Allen A."/>
            <person name="Barry K."/>
            <person name="Falciatore A."/>
            <person name="Ferrante M."/>
            <person name="Fortunato A.E."/>
            <person name="Gloeckner G."/>
            <person name="Gruber A."/>
            <person name="Hipkin R."/>
            <person name="Janech M."/>
            <person name="Kroth P."/>
            <person name="Leese F."/>
            <person name="Lindquist E."/>
            <person name="Lyon B.R."/>
            <person name="Martin J."/>
            <person name="Mayer C."/>
            <person name="Parker M."/>
            <person name="Quesneville H."/>
            <person name="Raymond J."/>
            <person name="Uhlig C."/>
            <person name="Valentin K.U."/>
            <person name="Worden A.Z."/>
            <person name="Armbrust E.V."/>
            <person name="Bowler C."/>
            <person name="Green B."/>
            <person name="Moulton V."/>
            <person name="Van Oosterhout C."/>
            <person name="Grigoriev I."/>
        </authorList>
    </citation>
    <scope>NUCLEOTIDE SEQUENCE [LARGE SCALE GENOMIC DNA]</scope>
    <source>
        <strain evidence="4 5">CCMP1102</strain>
    </source>
</reference>
<proteinExistence type="predicted"/>
<feature type="transmembrane region" description="Helical" evidence="2">
    <location>
        <begin position="38"/>
        <end position="58"/>
    </location>
</feature>
<dbReference type="InParanoid" id="A0A1E7ES05"/>
<dbReference type="AlphaFoldDB" id="A0A1E7ES05"/>
<dbReference type="InterPro" id="IPR026913">
    <property type="entry name" value="METTL24"/>
</dbReference>
<evidence type="ECO:0000313" key="4">
    <source>
        <dbReference type="EMBL" id="OEU08652.1"/>
    </source>
</evidence>
<evidence type="ECO:0000256" key="2">
    <source>
        <dbReference type="SAM" id="Phobius"/>
    </source>
</evidence>
<feature type="compositionally biased region" description="Low complexity" evidence="1">
    <location>
        <begin position="217"/>
        <end position="227"/>
    </location>
</feature>
<dbReference type="Pfam" id="PF13383">
    <property type="entry name" value="Methyltransf_22"/>
    <property type="match status" value="1"/>
</dbReference>
<feature type="region of interest" description="Disordered" evidence="1">
    <location>
        <begin position="84"/>
        <end position="106"/>
    </location>
</feature>
<feature type="domain" description="Methyltransferase" evidence="3">
    <location>
        <begin position="114"/>
        <end position="399"/>
    </location>
</feature>
<feature type="region of interest" description="Disordered" evidence="1">
    <location>
        <begin position="1"/>
        <end position="32"/>
    </location>
</feature>
<evidence type="ECO:0000313" key="5">
    <source>
        <dbReference type="Proteomes" id="UP000095751"/>
    </source>
</evidence>
<dbReference type="InterPro" id="IPR025714">
    <property type="entry name" value="Methyltranfer_dom"/>
</dbReference>
<feature type="region of interest" description="Disordered" evidence="1">
    <location>
        <begin position="206"/>
        <end position="230"/>
    </location>
</feature>
<organism evidence="4 5">
    <name type="scientific">Fragilariopsis cylindrus CCMP1102</name>
    <dbReference type="NCBI Taxonomy" id="635003"/>
    <lineage>
        <taxon>Eukaryota</taxon>
        <taxon>Sar</taxon>
        <taxon>Stramenopiles</taxon>
        <taxon>Ochrophyta</taxon>
        <taxon>Bacillariophyta</taxon>
        <taxon>Bacillariophyceae</taxon>
        <taxon>Bacillariophycidae</taxon>
        <taxon>Bacillariales</taxon>
        <taxon>Bacillariaceae</taxon>
        <taxon>Fragilariopsis</taxon>
    </lineage>
</organism>
<gene>
    <name evidence="4" type="ORF">FRACYDRAFT_249552</name>
</gene>
<dbReference type="EMBL" id="KV784379">
    <property type="protein sequence ID" value="OEU08652.1"/>
    <property type="molecule type" value="Genomic_DNA"/>
</dbReference>